<feature type="domain" description="Peptidase S1" evidence="11">
    <location>
        <begin position="408"/>
        <end position="578"/>
    </location>
</feature>
<dbReference type="InterPro" id="IPR038702">
    <property type="entry name" value="Na/K_ATPase_sub_beta_sf"/>
</dbReference>
<keyword evidence="13" id="KW-1185">Reference proteome</keyword>
<sequence>MVSRYAIVAEPEALEMDDDVYRADLTIEDLSGSTRSLEPILPGPIGLRTIFYDPSWSPKQRNCCLGIAVVVTCCCIAVLIALFVGLGQVISYINRSDRLKASGLYMIPDLDLHDIAVLVYNPAEKFKPAYRAYADEIDQYLAAYRNQSEQLSTTDCVENSAVGKNKVCNFDLNWLGPNCTSETDYGYATGSPCVLFTLRNVGQWRPVISEEFLKTLKLVDGHHSNRLFDQNHIPLSCSIAQMGDGDPPVDEPIFRYFPDSGFNQSFILNHSSLPPLMFVQIIEPHRFVELHVMCQIMTVNIDELEGIHTIEFEYNNPRPEKYQTEFIDNEEKYDHDSDEYTEFMSEPTDKKSNFACGNTTQFNLTRNDYLYQRKGFPWSVILMDRVERGIKCLGTIIQFADIQHSSNSSDMIVTSPECFGNTDPSIVIDDWVVYYGSYKKRFTEQYDKQSVTIRGLLGVTDSYSAPGFVVLKLQDAIPFSRAIYPACLVSDSNPQTPDQCFTGGFNMRKQTKSEYPTLLSKEIPCNRNAHPQLGHISGVCGYKAKTMNVGHSGAALTCFVNHIGYLYGVYSGEMDEAQNIHPYLRQLTIFAEYFGSAEFTVNFLSNYENALKLRDGDITHNYFSDSQRTAEESISKIYPGHPKFKVVSSGPLSNQVVQLLIDKSTGLEPICTASLYIEPNSNVSRTLVTSTQCLKVSYMKKNWWFKVFTGFSSNKSPEDVQNVRLIPVKHSTSFSAKDEALDLNRFGLTLIRLGHPFEVEGIDHPFDFPNHSGEEYDDQHCFTSGLDRSGRVVTVEISLQKKPTCLLGFGMIFNPKAMLCATHTSDNLFYPIGAPLICKRVDSDNYMQVGIRSTVPQEKDAKTKNSEQLFAYVDLSIRFIKIFHVNDALASLTTSLASEAENTNVVLTKYNKTGSQYGMEIIEKNEQIGKLQETENPEEYWSESEEDMDIFKPSNTDKNMNIGCGDVGQFNLTEEDYFYGRHSFPWTVTILKHQSPLVHCLGILIQSADIQHASNWTQFVLTSSRCFGYNNNDSEKKKKLFYVFVGKYNPRNVSEMIRNSLKIQDIKEYKDSTSRPHITLLKLKTPAILHKNRHPVCLIKSKKLHVAQKCFVSGYNMKKNVVAEYPASLIFEFPCTKDTFRVLKNKKGLCSEVKKLQNVKHDGAGLTCFVSGKAYLYGIFSQSFFALTRDRRLSEMEVQFDINDEHIHRILKKLYPKHPEYNLLQDIPTADSVGHVVAEKSENVSIVCTAVALFAPERSETLLLLTAMKCLPRRRLPDMIAFFTGFQPKISGKAAAALIRIHTVSVREIGNGNLGFLILEMSKSIWKRENGTSYPRRARRKEHINGVDSCYTTGLDERGIVQNNEVDIVTPVACEQFFGNKFDRNFMICVSEENSLITHSVGAPLICKKHNVEITFGIKLALSAEYENKNENNATASAYLSIAEAKNTECGNVRQFNYTEEDYFYDRQPFPWTVHLKTNYVTAVECLGVLIQLAQIQKASNTSDLVLTSPKCLGYDESFQDIVQNTFMYNFFVQESIRTMRVFFGQYNSTETLRSSRIRKILTFSDGRSSIPLTVLQLSLPVTFNARRMPICLKEEIPPFSNKCFVSGFNGNKFSLGEYPLRLNGQFPCTTVQRLNLPDISAKQGAPLTCFIDGIGYLYVLTAKCFDAEEEELKKALSDLYPNHPPFTISTGYLPSTIAHVIGEKNQHWSILCTGMFIFTHNSAKTSQMITSSQCFPRRAPSIKYAFTGFHSEEKGLPKAMLLQIKLIEHMPFKGYELPVNQVGIASVELYQSVEYRNQATTIRLPRLNEDLTGIDYCLLGGIDKQGNTKYIEVIIVTHEACKIVYGPRFHSEYMICGLEPKNKLTHTIGAPLICRKHDENVHMGIKINLGVENEPYEDNDMDISAMKISLFLPCLVLLIHTAKYAEAARGKTVVVNYKTPAGQKSKATVETMRDQIKMGRFYRILQNSNNYKPKQTLSDKKPSLINNSPSADKTPKSPTKPSPERTPPVIRTDYPKIETKVEQKNPTPKAKSPIRRNPFYEAMVETNREIEKSRQTSGKEQVPKQPSPTIPQAPIKREPEPQEPKFRPQPQPQPQPQRQPQPQPQPQLKPQPQPAKQPSPNIQPQLPELRDPMAGISWEARRKLPRDTDVWSDESEENIFANAKRVMGNRISCGDFSQYGITADDYFYAREAFPWSALIVKKGSNSLHCLATIIQYGNQQKYSNNTDIIATSSTCIGYNSYEIKHEHFVYSGRYDKNTFHKINDNRQDIQEIIMYSDSMSNPYLTVLRLKNPIIFNLHSQPACLLPTNQVYQPERCFLNGFDLQQVRVAEFAAVLTAEKPCTKSHYPELGLHTGICAHLKLFKHTQYNGGALTCIHNGKAYLYGSFSFIFPHGNGLFKMTALISEYYNSKKFAAEIQRDTTEISQDSPNYFAESDDVIASILKKLYPTVYWLQGNKQSNANTQVFHLIYDDINRNFSVVCTATAVSYYGKQITTDTLITSSPCTRGRVGEDIYVFPGFSRGGSTQMYRVKDIILYQPIDDHMRQIKASLALLKLFNPITIEPPAKSLFHTIQYRRNIAGRIEMCYVYGLNRRGAVDETPVRIVTPEACESVFSGKFDRNHMICVSNPSTMLYQSIGAPLICDFGNERLQIGAKLKSTHKYITSDEKEETLEMYISVNEYPQFE</sequence>
<comment type="subcellular location">
    <subcellularLocation>
        <location evidence="1">Membrane</location>
        <topology evidence="1">Single-pass type II membrane protein</topology>
    </subcellularLocation>
</comment>
<dbReference type="OrthoDB" id="5917435at2759"/>
<dbReference type="PANTHER" id="PTHR24256">
    <property type="entry name" value="TRYPTASE-RELATED"/>
    <property type="match status" value="1"/>
</dbReference>
<evidence type="ECO:0000256" key="6">
    <source>
        <dbReference type="ARBA" id="ARBA00023136"/>
    </source>
</evidence>
<dbReference type="Pfam" id="PF00089">
    <property type="entry name" value="Trypsin"/>
    <property type="match status" value="2"/>
</dbReference>
<dbReference type="GO" id="GO:0006508">
    <property type="term" value="P:proteolysis"/>
    <property type="evidence" value="ECO:0007669"/>
    <property type="project" value="InterPro"/>
</dbReference>
<dbReference type="InterPro" id="IPR009003">
    <property type="entry name" value="Peptidase_S1_PA"/>
</dbReference>
<feature type="region of interest" description="Disordered" evidence="9">
    <location>
        <begin position="1968"/>
        <end position="2130"/>
    </location>
</feature>
<evidence type="ECO:0000256" key="7">
    <source>
        <dbReference type="ARBA" id="ARBA00023157"/>
    </source>
</evidence>
<dbReference type="InterPro" id="IPR051487">
    <property type="entry name" value="Ser/Thr_Proteases_Immune/Dev"/>
</dbReference>
<reference evidence="12 13" key="1">
    <citation type="submission" date="2015-01" db="EMBL/GenBank/DDBJ databases">
        <title>Evolution of Trichinella species and genotypes.</title>
        <authorList>
            <person name="Korhonen P.K."/>
            <person name="Edoardo P."/>
            <person name="Giuseppe L.R."/>
            <person name="Gasser R.B."/>
        </authorList>
    </citation>
    <scope>NUCLEOTIDE SEQUENCE [LARGE SCALE GENOMIC DNA]</scope>
    <source>
        <strain evidence="12">ISS3</strain>
    </source>
</reference>
<feature type="compositionally biased region" description="Basic and acidic residues" evidence="9">
    <location>
        <begin position="2014"/>
        <end position="2024"/>
    </location>
</feature>
<keyword evidence="5 10" id="KW-1133">Transmembrane helix</keyword>
<keyword evidence="3 10" id="KW-0812">Transmembrane</keyword>
<evidence type="ECO:0000313" key="13">
    <source>
        <dbReference type="Proteomes" id="UP000054776"/>
    </source>
</evidence>
<evidence type="ECO:0000256" key="9">
    <source>
        <dbReference type="SAM" id="MobiDB-lite"/>
    </source>
</evidence>
<dbReference type="EMBL" id="JYDH01000024">
    <property type="protein sequence ID" value="KRY38532.1"/>
    <property type="molecule type" value="Genomic_DNA"/>
</dbReference>
<dbReference type="Pfam" id="PF00287">
    <property type="entry name" value="Na_K-ATPase"/>
    <property type="match status" value="1"/>
</dbReference>
<feature type="compositionally biased region" description="Pro residues" evidence="9">
    <location>
        <begin position="2088"/>
        <end position="2118"/>
    </location>
</feature>
<evidence type="ECO:0000256" key="8">
    <source>
        <dbReference type="ARBA" id="ARBA00024195"/>
    </source>
</evidence>
<dbReference type="GO" id="GO:0006813">
    <property type="term" value="P:potassium ion transport"/>
    <property type="evidence" value="ECO:0007669"/>
    <property type="project" value="InterPro"/>
</dbReference>
<evidence type="ECO:0000256" key="10">
    <source>
        <dbReference type="SAM" id="Phobius"/>
    </source>
</evidence>
<dbReference type="InParanoid" id="A0A0V1BN13"/>
<feature type="domain" description="Peptidase S1" evidence="11">
    <location>
        <begin position="981"/>
        <end position="1119"/>
    </location>
</feature>
<evidence type="ECO:0000256" key="1">
    <source>
        <dbReference type="ARBA" id="ARBA00004606"/>
    </source>
</evidence>
<keyword evidence="7" id="KW-1015">Disulfide bond</keyword>
<dbReference type="Gene3D" id="2.60.40.1660">
    <property type="entry name" value="Na, k-atpase alpha subunit"/>
    <property type="match status" value="1"/>
</dbReference>
<comment type="similarity">
    <text evidence="2">Belongs to the X(+)/potassium ATPases subunit beta family.</text>
</comment>
<dbReference type="InterPro" id="IPR000402">
    <property type="entry name" value="Na/K_ATPase_sub_beta"/>
</dbReference>
<evidence type="ECO:0000259" key="11">
    <source>
        <dbReference type="Pfam" id="PF00089"/>
    </source>
</evidence>
<keyword evidence="4" id="KW-0735">Signal-anchor</keyword>
<dbReference type="Gene3D" id="2.40.10.10">
    <property type="entry name" value="Trypsin-like serine proteases"/>
    <property type="match status" value="7"/>
</dbReference>
<evidence type="ECO:0000256" key="3">
    <source>
        <dbReference type="ARBA" id="ARBA00022692"/>
    </source>
</evidence>
<dbReference type="InterPro" id="IPR001254">
    <property type="entry name" value="Trypsin_dom"/>
</dbReference>
<dbReference type="GO" id="GO:0005890">
    <property type="term" value="C:sodium:potassium-exchanging ATPase complex"/>
    <property type="evidence" value="ECO:0007669"/>
    <property type="project" value="InterPro"/>
</dbReference>
<dbReference type="STRING" id="6334.A0A0V1BN13"/>
<evidence type="ECO:0000256" key="4">
    <source>
        <dbReference type="ARBA" id="ARBA00022968"/>
    </source>
</evidence>
<feature type="transmembrane region" description="Helical" evidence="10">
    <location>
        <begin position="63"/>
        <end position="86"/>
    </location>
</feature>
<dbReference type="InterPro" id="IPR043504">
    <property type="entry name" value="Peptidase_S1_PA_chymotrypsin"/>
</dbReference>
<accession>A0A0V1BN13</accession>
<evidence type="ECO:0000256" key="5">
    <source>
        <dbReference type="ARBA" id="ARBA00022989"/>
    </source>
</evidence>
<dbReference type="GO" id="GO:0004252">
    <property type="term" value="F:serine-type endopeptidase activity"/>
    <property type="evidence" value="ECO:0007669"/>
    <property type="project" value="InterPro"/>
</dbReference>
<evidence type="ECO:0000256" key="2">
    <source>
        <dbReference type="ARBA" id="ARBA00005876"/>
    </source>
</evidence>
<keyword evidence="6 10" id="KW-0472">Membrane</keyword>
<feature type="compositionally biased region" description="Basic and acidic residues" evidence="9">
    <location>
        <begin position="2076"/>
        <end position="2087"/>
    </location>
</feature>
<dbReference type="Proteomes" id="UP000054776">
    <property type="component" value="Unassembled WGS sequence"/>
</dbReference>
<protein>
    <submittedName>
        <fullName evidence="12">Sodium/potassium-transporting ATPase subunit beta-1</fullName>
    </submittedName>
</protein>
<organism evidence="12 13">
    <name type="scientific">Trichinella spiralis</name>
    <name type="common">Trichina worm</name>
    <dbReference type="NCBI Taxonomy" id="6334"/>
    <lineage>
        <taxon>Eukaryota</taxon>
        <taxon>Metazoa</taxon>
        <taxon>Ecdysozoa</taxon>
        <taxon>Nematoda</taxon>
        <taxon>Enoplea</taxon>
        <taxon>Dorylaimia</taxon>
        <taxon>Trichinellida</taxon>
        <taxon>Trichinellidae</taxon>
        <taxon>Trichinella</taxon>
    </lineage>
</organism>
<comment type="similarity">
    <text evidence="8">Belongs to the peptidase S1 family. CLIP subfamily.</text>
</comment>
<evidence type="ECO:0000313" key="12">
    <source>
        <dbReference type="EMBL" id="KRY38532.1"/>
    </source>
</evidence>
<dbReference type="SUPFAM" id="SSF50494">
    <property type="entry name" value="Trypsin-like serine proteases"/>
    <property type="match status" value="7"/>
</dbReference>
<dbReference type="GO" id="GO:0006814">
    <property type="term" value="P:sodium ion transport"/>
    <property type="evidence" value="ECO:0007669"/>
    <property type="project" value="InterPro"/>
</dbReference>
<feature type="compositionally biased region" description="Low complexity" evidence="9">
    <location>
        <begin position="1989"/>
        <end position="1998"/>
    </location>
</feature>
<gene>
    <name evidence="12" type="primary">ATP1B1</name>
    <name evidence="12" type="ORF">T01_4536</name>
</gene>
<proteinExistence type="inferred from homology"/>
<feature type="compositionally biased region" description="Polar residues" evidence="9">
    <location>
        <begin position="1968"/>
        <end position="1977"/>
    </location>
</feature>
<name>A0A0V1BN13_TRISP</name>
<comment type="caution">
    <text evidence="12">The sequence shown here is derived from an EMBL/GenBank/DDBJ whole genome shotgun (WGS) entry which is preliminary data.</text>
</comment>